<reference evidence="2 3" key="1">
    <citation type="submission" date="2017-10" db="EMBL/GenBank/DDBJ databases">
        <title>Novel microbial diversity and functional potential in the marine mammal oral microbiome.</title>
        <authorList>
            <person name="Dudek N.K."/>
            <person name="Sun C.L."/>
            <person name="Burstein D."/>
            <person name="Kantor R.S."/>
            <person name="Aliaga Goltsman D.S."/>
            <person name="Bik E.M."/>
            <person name="Thomas B.C."/>
            <person name="Banfield J.F."/>
            <person name="Relman D.A."/>
        </authorList>
    </citation>
    <scope>NUCLEOTIDE SEQUENCE [LARGE SCALE GENOMIC DNA]</scope>
    <source>
        <strain evidence="2">DOLJORAL78_47_202</strain>
    </source>
</reference>
<dbReference type="EMBL" id="PDTI01000014">
    <property type="protein sequence ID" value="PIE63181.1"/>
    <property type="molecule type" value="Genomic_DNA"/>
</dbReference>
<dbReference type="AlphaFoldDB" id="A0A2G6MT67"/>
<dbReference type="Proteomes" id="UP000231203">
    <property type="component" value="Unassembled WGS sequence"/>
</dbReference>
<organism evidence="2 3">
    <name type="scientific">Desulfobacter postgatei</name>
    <dbReference type="NCBI Taxonomy" id="2293"/>
    <lineage>
        <taxon>Bacteria</taxon>
        <taxon>Pseudomonadati</taxon>
        <taxon>Thermodesulfobacteriota</taxon>
        <taxon>Desulfobacteria</taxon>
        <taxon>Desulfobacterales</taxon>
        <taxon>Desulfobacteraceae</taxon>
        <taxon>Desulfobacter</taxon>
    </lineage>
</organism>
<evidence type="ECO:0000313" key="2">
    <source>
        <dbReference type="EMBL" id="PIE63181.1"/>
    </source>
</evidence>
<keyword evidence="2" id="KW-0132">Cell division</keyword>
<gene>
    <name evidence="2" type="ORF">CSA25_01620</name>
</gene>
<sequence length="103" mass="11948">MKTPQKQTDATQSRKGLLWFFLILVLAAELICNSWIRSESSQAIIRITDTERRLRKLAAYRQALGVEIERLKSEARITRIARTRLGLASDIFNQTIYLPKERT</sequence>
<dbReference type="GO" id="GO:0051301">
    <property type="term" value="P:cell division"/>
    <property type="evidence" value="ECO:0007669"/>
    <property type="project" value="UniProtKB-KW"/>
</dbReference>
<evidence type="ECO:0000313" key="3">
    <source>
        <dbReference type="Proteomes" id="UP000231203"/>
    </source>
</evidence>
<name>A0A2G6MT67_9BACT</name>
<comment type="caution">
    <text evidence="2">The sequence shown here is derived from an EMBL/GenBank/DDBJ whole genome shotgun (WGS) entry which is preliminary data.</text>
</comment>
<evidence type="ECO:0000256" key="1">
    <source>
        <dbReference type="SAM" id="Phobius"/>
    </source>
</evidence>
<keyword evidence="1" id="KW-1133">Transmembrane helix</keyword>
<keyword evidence="1" id="KW-0812">Transmembrane</keyword>
<keyword evidence="1" id="KW-0472">Membrane</keyword>
<keyword evidence="2" id="KW-0131">Cell cycle</keyword>
<protein>
    <submittedName>
        <fullName evidence="2">Cell division protein FtsL</fullName>
    </submittedName>
</protein>
<feature type="transmembrane region" description="Helical" evidence="1">
    <location>
        <begin position="16"/>
        <end position="36"/>
    </location>
</feature>
<accession>A0A2G6MT67</accession>
<proteinExistence type="predicted"/>